<gene>
    <name evidence="6" type="ORF">K450DRAFT_226108</name>
</gene>
<organism evidence="6 7">
    <name type="scientific">Umbelopsis ramanniana AG</name>
    <dbReference type="NCBI Taxonomy" id="1314678"/>
    <lineage>
        <taxon>Eukaryota</taxon>
        <taxon>Fungi</taxon>
        <taxon>Fungi incertae sedis</taxon>
        <taxon>Mucoromycota</taxon>
        <taxon>Mucoromycotina</taxon>
        <taxon>Umbelopsidomycetes</taxon>
        <taxon>Umbelopsidales</taxon>
        <taxon>Umbelopsidaceae</taxon>
        <taxon>Umbelopsis</taxon>
    </lineage>
</organism>
<evidence type="ECO:0000313" key="7">
    <source>
        <dbReference type="Proteomes" id="UP001206595"/>
    </source>
</evidence>
<keyword evidence="3" id="KW-0808">Transferase</keyword>
<dbReference type="InterPro" id="IPR038156">
    <property type="entry name" value="PCS_N_sf"/>
</dbReference>
<name>A0AAD5HHE4_UMBRA</name>
<evidence type="ECO:0000256" key="4">
    <source>
        <dbReference type="ARBA" id="ARBA00022723"/>
    </source>
</evidence>
<reference evidence="6" key="2">
    <citation type="journal article" date="2022" name="Proc. Natl. Acad. Sci. U.S.A.">
        <title>Diploid-dominant life cycles characterize the early evolution of Fungi.</title>
        <authorList>
            <person name="Amses K.R."/>
            <person name="Simmons D.R."/>
            <person name="Longcore J.E."/>
            <person name="Mondo S.J."/>
            <person name="Seto K."/>
            <person name="Jeronimo G.H."/>
            <person name="Bonds A.E."/>
            <person name="Quandt C.A."/>
            <person name="Davis W.J."/>
            <person name="Chang Y."/>
            <person name="Federici B.A."/>
            <person name="Kuo A."/>
            <person name="LaButti K."/>
            <person name="Pangilinan J."/>
            <person name="Andreopoulos W."/>
            <person name="Tritt A."/>
            <person name="Riley R."/>
            <person name="Hundley H."/>
            <person name="Johnson J."/>
            <person name="Lipzen A."/>
            <person name="Barry K."/>
            <person name="Lang B.F."/>
            <person name="Cuomo C.A."/>
            <person name="Buchler N.E."/>
            <person name="Grigoriev I.V."/>
            <person name="Spatafora J.W."/>
            <person name="Stajich J.E."/>
            <person name="James T.Y."/>
        </authorList>
    </citation>
    <scope>NUCLEOTIDE SEQUENCE</scope>
    <source>
        <strain evidence="6">AG</strain>
    </source>
</reference>
<evidence type="ECO:0000256" key="3">
    <source>
        <dbReference type="ARBA" id="ARBA00022679"/>
    </source>
</evidence>
<sequence>MATVAARSLKFSYKQLRSFATEAVISGRSSNATHSFPYSPAMTRTALPPPIIPFACTQGKEYFREAMDHGTAEGFFGLMGNFSSNVLPQHGGQASLSMVLNSLEIDPKRTWKGAWRWYSTDLLQACSSPNQIQTRGITFTEFACLARNHCQVTEHKPSSTAYSTFLSHLTETTSSAESHMVVSFSRKALGQTSLKAKTGFAPIGGYNPLQNKVLLMDSSRSEYPCVWVDAALLYRAMAEVDPLLQSERGYFLLAQGQQLETRCTCPKKF</sequence>
<evidence type="ECO:0000313" key="6">
    <source>
        <dbReference type="EMBL" id="KAI8582616.1"/>
    </source>
</evidence>
<keyword evidence="2" id="KW-0104">Cadmium</keyword>
<feature type="domain" description="Peptidase C83" evidence="5">
    <location>
        <begin position="36"/>
        <end position="258"/>
    </location>
</feature>
<dbReference type="InterPro" id="IPR038765">
    <property type="entry name" value="Papain-like_cys_pep_sf"/>
</dbReference>
<dbReference type="RefSeq" id="XP_051447620.1">
    <property type="nucleotide sequence ID" value="XM_051586499.1"/>
</dbReference>
<reference evidence="6" key="1">
    <citation type="submission" date="2021-06" db="EMBL/GenBank/DDBJ databases">
        <authorList>
            <consortium name="DOE Joint Genome Institute"/>
            <person name="Mondo S.J."/>
            <person name="Amses K.R."/>
            <person name="Simmons D.R."/>
            <person name="Longcore J.E."/>
            <person name="Seto K."/>
            <person name="Alves G.H."/>
            <person name="Bonds A.E."/>
            <person name="Quandt C.A."/>
            <person name="Davis W.J."/>
            <person name="Chang Y."/>
            <person name="Letcher P.M."/>
            <person name="Powell M.J."/>
            <person name="Kuo A."/>
            <person name="Labutti K."/>
            <person name="Pangilinan J."/>
            <person name="Andreopoulos W."/>
            <person name="Tritt A."/>
            <person name="Riley R."/>
            <person name="Hundley H."/>
            <person name="Johnson J."/>
            <person name="Lipzen A."/>
            <person name="Barry K."/>
            <person name="Berbee M.L."/>
            <person name="Buchler N.E."/>
            <person name="Grigoriev I.V."/>
            <person name="Spatafora J.W."/>
            <person name="Stajich J.E."/>
            <person name="James T.Y."/>
        </authorList>
    </citation>
    <scope>NUCLEOTIDE SEQUENCE</scope>
    <source>
        <strain evidence="6">AG</strain>
    </source>
</reference>
<dbReference type="EMBL" id="MU620899">
    <property type="protein sequence ID" value="KAI8582616.1"/>
    <property type="molecule type" value="Genomic_DNA"/>
</dbReference>
<dbReference type="AlphaFoldDB" id="A0AAD5HHE4"/>
<dbReference type="Gene3D" id="3.90.70.30">
    <property type="entry name" value="Phytochelatin synthase, N-terminal domain"/>
    <property type="match status" value="1"/>
</dbReference>
<dbReference type="InterPro" id="IPR040409">
    <property type="entry name" value="PCS-like"/>
</dbReference>
<dbReference type="Proteomes" id="UP001206595">
    <property type="component" value="Unassembled WGS sequence"/>
</dbReference>
<accession>A0AAD5HHE4</accession>
<protein>
    <recommendedName>
        <fullName evidence="1">glutathione gamma-glutamylcysteinyltransferase</fullName>
        <ecNumber evidence="1">2.3.2.15</ecNumber>
    </recommendedName>
</protein>
<dbReference type="GeneID" id="75911847"/>
<dbReference type="GO" id="GO:0016756">
    <property type="term" value="F:glutathione gamma-glutamylcysteinyltransferase activity"/>
    <property type="evidence" value="ECO:0007669"/>
    <property type="project" value="UniProtKB-EC"/>
</dbReference>
<dbReference type="EC" id="2.3.2.15" evidence="1"/>
<keyword evidence="7" id="KW-1185">Reference proteome</keyword>
<dbReference type="Pfam" id="PF05023">
    <property type="entry name" value="Phytochelatin"/>
    <property type="match status" value="1"/>
</dbReference>
<dbReference type="GO" id="GO:0046872">
    <property type="term" value="F:metal ion binding"/>
    <property type="evidence" value="ECO:0007669"/>
    <property type="project" value="UniProtKB-KW"/>
</dbReference>
<dbReference type="GO" id="GO:0046938">
    <property type="term" value="P:phytochelatin biosynthetic process"/>
    <property type="evidence" value="ECO:0007669"/>
    <property type="project" value="InterPro"/>
</dbReference>
<proteinExistence type="predicted"/>
<dbReference type="SUPFAM" id="SSF54001">
    <property type="entry name" value="Cysteine proteinases"/>
    <property type="match status" value="1"/>
</dbReference>
<dbReference type="GO" id="GO:0010038">
    <property type="term" value="P:response to metal ion"/>
    <property type="evidence" value="ECO:0007669"/>
    <property type="project" value="InterPro"/>
</dbReference>
<comment type="caution">
    <text evidence="6">The sequence shown here is derived from an EMBL/GenBank/DDBJ whole genome shotgun (WGS) entry which is preliminary data.</text>
</comment>
<evidence type="ECO:0000259" key="5">
    <source>
        <dbReference type="PROSITE" id="PS51443"/>
    </source>
</evidence>
<dbReference type="InterPro" id="IPR007719">
    <property type="entry name" value="PCS_N"/>
</dbReference>
<keyword evidence="4" id="KW-0479">Metal-binding</keyword>
<dbReference type="PROSITE" id="PS51443">
    <property type="entry name" value="PCS"/>
    <property type="match status" value="1"/>
</dbReference>
<evidence type="ECO:0000256" key="1">
    <source>
        <dbReference type="ARBA" id="ARBA00012468"/>
    </source>
</evidence>
<dbReference type="PANTHER" id="PTHR33447">
    <property type="entry name" value="GLUTATHIONE GAMMA-GLUTAMYLCYSTEINYLTRANSFERASE"/>
    <property type="match status" value="1"/>
</dbReference>
<evidence type="ECO:0000256" key="2">
    <source>
        <dbReference type="ARBA" id="ARBA00022539"/>
    </source>
</evidence>